<dbReference type="EMBL" id="JACBKZ010000007">
    <property type="protein sequence ID" value="KAF5945648.1"/>
    <property type="molecule type" value="Genomic_DNA"/>
</dbReference>
<proteinExistence type="predicted"/>
<reference evidence="2" key="1">
    <citation type="journal article" date="2020" name="Nat. Commun.">
        <title>Genome assembly of wild tea tree DASZ reveals pedigree and selection history of tea varieties.</title>
        <authorList>
            <person name="Zhang W."/>
            <person name="Zhang Y."/>
            <person name="Qiu H."/>
            <person name="Guo Y."/>
            <person name="Wan H."/>
            <person name="Zhang X."/>
            <person name="Scossa F."/>
            <person name="Alseekh S."/>
            <person name="Zhang Q."/>
            <person name="Wang P."/>
            <person name="Xu L."/>
            <person name="Schmidt M.H."/>
            <person name="Jia X."/>
            <person name="Li D."/>
            <person name="Zhu A."/>
            <person name="Guo F."/>
            <person name="Chen W."/>
            <person name="Ni D."/>
            <person name="Usadel B."/>
            <person name="Fernie A.R."/>
            <person name="Wen W."/>
        </authorList>
    </citation>
    <scope>NUCLEOTIDE SEQUENCE [LARGE SCALE GENOMIC DNA]</scope>
    <source>
        <strain evidence="2">cv. G240</strain>
    </source>
</reference>
<evidence type="ECO:0000313" key="1">
    <source>
        <dbReference type="EMBL" id="KAF5945648.1"/>
    </source>
</evidence>
<name>A0A7J7H1S6_CAMSI</name>
<sequence>MIWIPFVALFRQTRLCVTYDSGHCYGHSTIDSTGVSISCVLITLNIPRDASDSRCTSTKTLFCINTKQNRLILTLMPLQENLT</sequence>
<protein>
    <submittedName>
        <fullName evidence="1">Uncharacterized protein</fullName>
    </submittedName>
</protein>
<organism evidence="1 2">
    <name type="scientific">Camellia sinensis</name>
    <name type="common">Tea plant</name>
    <name type="synonym">Thea sinensis</name>
    <dbReference type="NCBI Taxonomy" id="4442"/>
    <lineage>
        <taxon>Eukaryota</taxon>
        <taxon>Viridiplantae</taxon>
        <taxon>Streptophyta</taxon>
        <taxon>Embryophyta</taxon>
        <taxon>Tracheophyta</taxon>
        <taxon>Spermatophyta</taxon>
        <taxon>Magnoliopsida</taxon>
        <taxon>eudicotyledons</taxon>
        <taxon>Gunneridae</taxon>
        <taxon>Pentapetalae</taxon>
        <taxon>asterids</taxon>
        <taxon>Ericales</taxon>
        <taxon>Theaceae</taxon>
        <taxon>Camellia</taxon>
    </lineage>
</organism>
<evidence type="ECO:0000313" key="2">
    <source>
        <dbReference type="Proteomes" id="UP000593564"/>
    </source>
</evidence>
<dbReference type="Proteomes" id="UP000593564">
    <property type="component" value="Unassembled WGS sequence"/>
</dbReference>
<accession>A0A7J7H1S6</accession>
<keyword evidence="2" id="KW-1185">Reference proteome</keyword>
<reference evidence="1 2" key="2">
    <citation type="submission" date="2020-07" db="EMBL/GenBank/DDBJ databases">
        <title>Genome assembly of wild tea tree DASZ reveals pedigree and selection history of tea varieties.</title>
        <authorList>
            <person name="Zhang W."/>
        </authorList>
    </citation>
    <scope>NUCLEOTIDE SEQUENCE [LARGE SCALE GENOMIC DNA]</scope>
    <source>
        <strain evidence="2">cv. G240</strain>
        <tissue evidence="1">Leaf</tissue>
    </source>
</reference>
<gene>
    <name evidence="1" type="ORF">HYC85_015876</name>
</gene>
<dbReference type="AlphaFoldDB" id="A0A7J7H1S6"/>
<comment type="caution">
    <text evidence="1">The sequence shown here is derived from an EMBL/GenBank/DDBJ whole genome shotgun (WGS) entry which is preliminary data.</text>
</comment>